<dbReference type="RefSeq" id="WP_091499054.1">
    <property type="nucleotide sequence ID" value="NZ_FODJ01000010.1"/>
</dbReference>
<evidence type="ECO:0000256" key="1">
    <source>
        <dbReference type="ARBA" id="ARBA00023015"/>
    </source>
</evidence>
<dbReference type="PANTHER" id="PTHR43280:SF2">
    <property type="entry name" value="HTH-TYPE TRANSCRIPTIONAL REGULATOR EXSA"/>
    <property type="match status" value="1"/>
</dbReference>
<dbReference type="Proteomes" id="UP000199300">
    <property type="component" value="Unassembled WGS sequence"/>
</dbReference>
<dbReference type="InterPro" id="IPR011006">
    <property type="entry name" value="CheY-like_superfamily"/>
</dbReference>
<dbReference type="PANTHER" id="PTHR43280">
    <property type="entry name" value="ARAC-FAMILY TRANSCRIPTIONAL REGULATOR"/>
    <property type="match status" value="1"/>
</dbReference>
<feature type="domain" description="HTH araC/xylS-type" evidence="6">
    <location>
        <begin position="434"/>
        <end position="532"/>
    </location>
</feature>
<keyword evidence="3" id="KW-0804">Transcription</keyword>
<keyword evidence="5" id="KW-0175">Coiled coil</keyword>
<dbReference type="SMART" id="SM00448">
    <property type="entry name" value="REC"/>
    <property type="match status" value="1"/>
</dbReference>
<dbReference type="InterPro" id="IPR001789">
    <property type="entry name" value="Sig_transdc_resp-reg_receiver"/>
</dbReference>
<sequence>MLRLVIADDEPIILKGIKNMIAKMDTPIEIVGEANNGEQLWQITKENNPDLVITDISMPKLTGTEYIKKLRQAGLDQKVIFVSAYQDFKYAQKAIAYQAIDYIVKPIQQEELILRIKEVSQLLSEEESNHKQKQELKQYKAHAQQAKVAKSLYEYVKSGELSAFFKADFEQLITSYRLSYAAILCIRVEDTVEKLSQQSIFKENESRLLLFSVKNYLETFLSNELQGMLLNYYEFEHCCLVNFSDMNALLENCEKLKDRLFKDLNVRVIIGIGDKVRGAEALSQSYCSAVKKADLYYFVAPQQIITALPKRNETTGVTSETLTGQRQQLFNAVISFNQQEQAAACTAFFNWVRTVANGNKRVGISITFTVISELQEELLQVGLTRDHVTDNNTLLNSLNQTGTFVDLQNYSIELVNTYINDLKLALNDEHVQIRRVKEHINQHYNENITLESMASLFHMNAYYFSSFFKKHTKVNFKKYLTDIRMRKSLNLLLNTNMYIYEIAENVGYNNVRQFSDMFKKYYGKLPNEYKKIT</sequence>
<organism evidence="8 9">
    <name type="scientific">Amphibacillus marinus</name>
    <dbReference type="NCBI Taxonomy" id="872970"/>
    <lineage>
        <taxon>Bacteria</taxon>
        <taxon>Bacillati</taxon>
        <taxon>Bacillota</taxon>
        <taxon>Bacilli</taxon>
        <taxon>Bacillales</taxon>
        <taxon>Bacillaceae</taxon>
        <taxon>Amphibacillus</taxon>
    </lineage>
</organism>
<dbReference type="PROSITE" id="PS50110">
    <property type="entry name" value="RESPONSE_REGULATORY"/>
    <property type="match status" value="1"/>
</dbReference>
<protein>
    <submittedName>
        <fullName evidence="8">Two-component system, response regulator YesN</fullName>
    </submittedName>
</protein>
<reference evidence="8 9" key="1">
    <citation type="submission" date="2016-10" db="EMBL/GenBank/DDBJ databases">
        <authorList>
            <person name="de Groot N.N."/>
        </authorList>
    </citation>
    <scope>NUCLEOTIDE SEQUENCE [LARGE SCALE GENOMIC DNA]</scope>
    <source>
        <strain evidence="8 9">CGMCC 1.10434</strain>
    </source>
</reference>
<dbReference type="Pfam" id="PF12833">
    <property type="entry name" value="HTH_18"/>
    <property type="match status" value="1"/>
</dbReference>
<keyword evidence="1" id="KW-0805">Transcription regulation</keyword>
<feature type="coiled-coil region" evidence="5">
    <location>
        <begin position="116"/>
        <end position="149"/>
    </location>
</feature>
<accession>A0A1H8RB20</accession>
<dbReference type="Gene3D" id="1.10.10.60">
    <property type="entry name" value="Homeodomain-like"/>
    <property type="match status" value="2"/>
</dbReference>
<dbReference type="PRINTS" id="PR00032">
    <property type="entry name" value="HTHARAC"/>
</dbReference>
<dbReference type="GO" id="GO:0003700">
    <property type="term" value="F:DNA-binding transcription factor activity"/>
    <property type="evidence" value="ECO:0007669"/>
    <property type="project" value="InterPro"/>
</dbReference>
<feature type="domain" description="Response regulatory" evidence="7">
    <location>
        <begin position="3"/>
        <end position="120"/>
    </location>
</feature>
<dbReference type="SUPFAM" id="SSF52172">
    <property type="entry name" value="CheY-like"/>
    <property type="match status" value="1"/>
</dbReference>
<dbReference type="Gene3D" id="3.40.50.2300">
    <property type="match status" value="1"/>
</dbReference>
<dbReference type="SMART" id="SM00342">
    <property type="entry name" value="HTH_ARAC"/>
    <property type="match status" value="1"/>
</dbReference>
<dbReference type="EMBL" id="FODJ01000010">
    <property type="protein sequence ID" value="SEO63566.1"/>
    <property type="molecule type" value="Genomic_DNA"/>
</dbReference>
<name>A0A1H8RB20_9BACI</name>
<evidence type="ECO:0000256" key="5">
    <source>
        <dbReference type="SAM" id="Coils"/>
    </source>
</evidence>
<evidence type="ECO:0000259" key="6">
    <source>
        <dbReference type="PROSITE" id="PS01124"/>
    </source>
</evidence>
<dbReference type="PROSITE" id="PS01124">
    <property type="entry name" value="HTH_ARAC_FAMILY_2"/>
    <property type="match status" value="1"/>
</dbReference>
<dbReference type="OrthoDB" id="1699at2"/>
<keyword evidence="4" id="KW-0597">Phosphoprotein</keyword>
<dbReference type="Pfam" id="PF00072">
    <property type="entry name" value="Response_reg"/>
    <property type="match status" value="1"/>
</dbReference>
<dbReference type="SUPFAM" id="SSF46689">
    <property type="entry name" value="Homeodomain-like"/>
    <property type="match status" value="2"/>
</dbReference>
<dbReference type="InterPro" id="IPR018062">
    <property type="entry name" value="HTH_AraC-typ_CS"/>
</dbReference>
<dbReference type="PROSITE" id="PS00041">
    <property type="entry name" value="HTH_ARAC_FAMILY_1"/>
    <property type="match status" value="1"/>
</dbReference>
<evidence type="ECO:0000256" key="2">
    <source>
        <dbReference type="ARBA" id="ARBA00023125"/>
    </source>
</evidence>
<gene>
    <name evidence="8" type="ORF">SAMN04488134_11021</name>
</gene>
<evidence type="ECO:0000259" key="7">
    <source>
        <dbReference type="PROSITE" id="PS50110"/>
    </source>
</evidence>
<dbReference type="AlphaFoldDB" id="A0A1H8RB20"/>
<proteinExistence type="predicted"/>
<dbReference type="STRING" id="872970.SAMN04488134_11021"/>
<dbReference type="InterPro" id="IPR018060">
    <property type="entry name" value="HTH_AraC"/>
</dbReference>
<evidence type="ECO:0000313" key="8">
    <source>
        <dbReference type="EMBL" id="SEO63566.1"/>
    </source>
</evidence>
<keyword evidence="9" id="KW-1185">Reference proteome</keyword>
<evidence type="ECO:0000313" key="9">
    <source>
        <dbReference type="Proteomes" id="UP000199300"/>
    </source>
</evidence>
<dbReference type="GO" id="GO:0043565">
    <property type="term" value="F:sequence-specific DNA binding"/>
    <property type="evidence" value="ECO:0007669"/>
    <property type="project" value="InterPro"/>
</dbReference>
<dbReference type="GO" id="GO:0000160">
    <property type="term" value="P:phosphorelay signal transduction system"/>
    <property type="evidence" value="ECO:0007669"/>
    <property type="project" value="InterPro"/>
</dbReference>
<dbReference type="InterPro" id="IPR020449">
    <property type="entry name" value="Tscrpt_reg_AraC-type_HTH"/>
</dbReference>
<keyword evidence="2" id="KW-0238">DNA-binding</keyword>
<dbReference type="CDD" id="cd17536">
    <property type="entry name" value="REC_YesN-like"/>
    <property type="match status" value="1"/>
</dbReference>
<evidence type="ECO:0000256" key="4">
    <source>
        <dbReference type="PROSITE-ProRule" id="PRU00169"/>
    </source>
</evidence>
<evidence type="ECO:0000256" key="3">
    <source>
        <dbReference type="ARBA" id="ARBA00023163"/>
    </source>
</evidence>
<dbReference type="InterPro" id="IPR009057">
    <property type="entry name" value="Homeodomain-like_sf"/>
</dbReference>
<feature type="modified residue" description="4-aspartylphosphate" evidence="4">
    <location>
        <position position="55"/>
    </location>
</feature>